<dbReference type="Pfam" id="PF07690">
    <property type="entry name" value="MFS_1"/>
    <property type="match status" value="1"/>
</dbReference>
<dbReference type="RefSeq" id="WP_110016918.1">
    <property type="nucleotide sequence ID" value="NZ_QGTJ01000001.1"/>
</dbReference>
<evidence type="ECO:0000256" key="3">
    <source>
        <dbReference type="ARBA" id="ARBA00022692"/>
    </source>
</evidence>
<gene>
    <name evidence="8" type="ORF">C7443_101425</name>
</gene>
<dbReference type="GO" id="GO:0005886">
    <property type="term" value="C:plasma membrane"/>
    <property type="evidence" value="ECO:0007669"/>
    <property type="project" value="UniProtKB-SubCell"/>
</dbReference>
<dbReference type="Proteomes" id="UP000246569">
    <property type="component" value="Unassembled WGS sequence"/>
</dbReference>
<dbReference type="SUPFAM" id="SSF103473">
    <property type="entry name" value="MFS general substrate transporter"/>
    <property type="match status" value="1"/>
</dbReference>
<dbReference type="OrthoDB" id="9812221at2"/>
<evidence type="ECO:0000256" key="2">
    <source>
        <dbReference type="ARBA" id="ARBA00022475"/>
    </source>
</evidence>
<feature type="domain" description="Major facilitator superfamily (MFS) profile" evidence="7">
    <location>
        <begin position="8"/>
        <end position="392"/>
    </location>
</feature>
<dbReference type="PANTHER" id="PTHR43124">
    <property type="entry name" value="PURINE EFFLUX PUMP PBUE"/>
    <property type="match status" value="1"/>
</dbReference>
<evidence type="ECO:0000313" key="9">
    <source>
        <dbReference type="Proteomes" id="UP000246569"/>
    </source>
</evidence>
<keyword evidence="5 6" id="KW-0472">Membrane</keyword>
<dbReference type="InterPro" id="IPR050189">
    <property type="entry name" value="MFS_Efflux_Transporters"/>
</dbReference>
<name>A0A317N5B0_9GAMM</name>
<evidence type="ECO:0000256" key="4">
    <source>
        <dbReference type="ARBA" id="ARBA00022989"/>
    </source>
</evidence>
<dbReference type="AlphaFoldDB" id="A0A317N5B0"/>
<feature type="transmembrane region" description="Helical" evidence="6">
    <location>
        <begin position="210"/>
        <end position="233"/>
    </location>
</feature>
<feature type="transmembrane region" description="Helical" evidence="6">
    <location>
        <begin position="277"/>
        <end position="305"/>
    </location>
</feature>
<organism evidence="8 9">
    <name type="scientific">Plasticicumulans acidivorans</name>
    <dbReference type="NCBI Taxonomy" id="886464"/>
    <lineage>
        <taxon>Bacteria</taxon>
        <taxon>Pseudomonadati</taxon>
        <taxon>Pseudomonadota</taxon>
        <taxon>Gammaproteobacteria</taxon>
        <taxon>Candidatus Competibacteraceae</taxon>
        <taxon>Plasticicumulans</taxon>
    </lineage>
</organism>
<dbReference type="GO" id="GO:0022857">
    <property type="term" value="F:transmembrane transporter activity"/>
    <property type="evidence" value="ECO:0007669"/>
    <property type="project" value="InterPro"/>
</dbReference>
<keyword evidence="2" id="KW-1003">Cell membrane</keyword>
<evidence type="ECO:0000256" key="6">
    <source>
        <dbReference type="SAM" id="Phobius"/>
    </source>
</evidence>
<feature type="transmembrane region" description="Helical" evidence="6">
    <location>
        <begin position="134"/>
        <end position="154"/>
    </location>
</feature>
<feature type="transmembrane region" description="Helical" evidence="6">
    <location>
        <begin position="245"/>
        <end position="265"/>
    </location>
</feature>
<protein>
    <submittedName>
        <fullName evidence="8">Putative MFS family arabinose efflux permease</fullName>
    </submittedName>
</protein>
<sequence length="403" mass="41839">MPAPLSERALIALLGSVQFMLLVGFMMVMPLGPDFAAALGIPAAKLGWIAGAYTAAAAVSGLLSSSILDRFDRRHALLLAACGMSLGHLAGAFAPDLTMLLASRVLAGAFGGPASALSMSIVVDAVAPQRRGRALGAIMGAFSLASVIGVPIGLQLAQWFDWRAPFIFVGASGLLLIAVLAARLPAQRAHLAHPRESGLLRLLRPLDMRIAYLTGMSGMIAGFLVIPNISAFIQLNLGYPRTDIGMLYLVGGAISFFTTRLAGWMADRVGAVSTASLATVGLIASILIGYVFASGVPVMVFFALFMACNAMRNVSASSLTTAVPRAQERAGFMAISNATQHIALASGSFLSAQMLTNAADGRLLGMPQVAMLAASLAVAQPLLMSWLSHRLTARDAAASARDS</sequence>
<keyword evidence="3 6" id="KW-0812">Transmembrane</keyword>
<evidence type="ECO:0000259" key="7">
    <source>
        <dbReference type="PROSITE" id="PS50850"/>
    </source>
</evidence>
<dbReference type="InterPro" id="IPR036259">
    <property type="entry name" value="MFS_trans_sf"/>
</dbReference>
<feature type="transmembrane region" description="Helical" evidence="6">
    <location>
        <begin position="9"/>
        <end position="29"/>
    </location>
</feature>
<keyword evidence="9" id="KW-1185">Reference proteome</keyword>
<dbReference type="CDD" id="cd17324">
    <property type="entry name" value="MFS_NepI_like"/>
    <property type="match status" value="1"/>
</dbReference>
<dbReference type="PROSITE" id="PS50850">
    <property type="entry name" value="MFS"/>
    <property type="match status" value="1"/>
</dbReference>
<comment type="caution">
    <text evidence="8">The sequence shown here is derived from an EMBL/GenBank/DDBJ whole genome shotgun (WGS) entry which is preliminary data.</text>
</comment>
<keyword evidence="4 6" id="KW-1133">Transmembrane helix</keyword>
<feature type="transmembrane region" description="Helical" evidence="6">
    <location>
        <begin position="35"/>
        <end position="63"/>
    </location>
</feature>
<comment type="subcellular location">
    <subcellularLocation>
        <location evidence="1">Cell membrane</location>
        <topology evidence="1">Multi-pass membrane protein</topology>
    </subcellularLocation>
</comment>
<dbReference type="InterPro" id="IPR020846">
    <property type="entry name" value="MFS_dom"/>
</dbReference>
<reference evidence="8 9" key="1">
    <citation type="submission" date="2018-05" db="EMBL/GenBank/DDBJ databases">
        <title>Genomic Encyclopedia of Type Strains, Phase IV (KMG-IV): sequencing the most valuable type-strain genomes for metagenomic binning, comparative biology and taxonomic classification.</title>
        <authorList>
            <person name="Goeker M."/>
        </authorList>
    </citation>
    <scope>NUCLEOTIDE SEQUENCE [LARGE SCALE GENOMIC DNA]</scope>
    <source>
        <strain evidence="8 9">DSM 23606</strain>
    </source>
</reference>
<evidence type="ECO:0000313" key="8">
    <source>
        <dbReference type="EMBL" id="PWV65939.1"/>
    </source>
</evidence>
<proteinExistence type="predicted"/>
<dbReference type="Gene3D" id="1.20.1250.20">
    <property type="entry name" value="MFS general substrate transporter like domains"/>
    <property type="match status" value="1"/>
</dbReference>
<feature type="transmembrane region" description="Helical" evidence="6">
    <location>
        <begin position="166"/>
        <end position="186"/>
    </location>
</feature>
<evidence type="ECO:0000256" key="5">
    <source>
        <dbReference type="ARBA" id="ARBA00023136"/>
    </source>
</evidence>
<accession>A0A317N5B0</accession>
<evidence type="ECO:0000256" key="1">
    <source>
        <dbReference type="ARBA" id="ARBA00004651"/>
    </source>
</evidence>
<dbReference type="InterPro" id="IPR011701">
    <property type="entry name" value="MFS"/>
</dbReference>
<feature type="transmembrane region" description="Helical" evidence="6">
    <location>
        <begin position="75"/>
        <end position="94"/>
    </location>
</feature>
<dbReference type="PANTHER" id="PTHR43124:SF3">
    <property type="entry name" value="CHLORAMPHENICOL EFFLUX PUMP RV0191"/>
    <property type="match status" value="1"/>
</dbReference>
<dbReference type="EMBL" id="QGTJ01000001">
    <property type="protein sequence ID" value="PWV65939.1"/>
    <property type="molecule type" value="Genomic_DNA"/>
</dbReference>